<keyword evidence="1" id="KW-0472">Membrane</keyword>
<feature type="transmembrane region" description="Helical" evidence="1">
    <location>
        <begin position="12"/>
        <end position="29"/>
    </location>
</feature>
<reference evidence="2 3" key="1">
    <citation type="journal article" date="2015" name="Proc. Natl. Acad. Sci. U.S.A.">
        <title>Cultivation of a human-associated TM7 phylotype reveals a reduced genome and epibiotic parasitic lifestyle.</title>
        <authorList>
            <person name="He X."/>
            <person name="McLean J.S."/>
            <person name="Edlund A."/>
            <person name="Yooseph S."/>
            <person name="Hall A.P."/>
            <person name="Liu S.Y."/>
            <person name="Dorrestein P.C."/>
            <person name="Esquenazi E."/>
            <person name="Hunter R.C."/>
            <person name="Cheng G."/>
            <person name="Nelson K.E."/>
            <person name="Lux R."/>
            <person name="Shi W."/>
        </authorList>
    </citation>
    <scope>NUCLEOTIDE SEQUENCE [LARGE SCALE GENOMIC DNA]</scope>
    <source>
        <strain evidence="2 3">TM7x</strain>
    </source>
</reference>
<protein>
    <submittedName>
        <fullName evidence="2">Uncharacterized protein</fullName>
    </submittedName>
</protein>
<evidence type="ECO:0000313" key="3">
    <source>
        <dbReference type="Proteomes" id="UP000030902"/>
    </source>
</evidence>
<accession>A0A6S4GR94</accession>
<evidence type="ECO:0000256" key="1">
    <source>
        <dbReference type="SAM" id="Phobius"/>
    </source>
</evidence>
<dbReference type="KEGG" id="sox:TM7x_00030"/>
<proteinExistence type="predicted"/>
<dbReference type="AlphaFoldDB" id="A0A6S4GR94"/>
<name>A0A6S4GR94_9BACT</name>
<gene>
    <name evidence="2" type="ORF">TM7x_00030</name>
</gene>
<dbReference type="Proteomes" id="UP000030902">
    <property type="component" value="Chromosome"/>
</dbReference>
<keyword evidence="1" id="KW-0812">Transmembrane</keyword>
<evidence type="ECO:0000313" key="2">
    <source>
        <dbReference type="EMBL" id="AJA06676.1"/>
    </source>
</evidence>
<dbReference type="EMBL" id="CP007496">
    <property type="protein sequence ID" value="AJA06676.1"/>
    <property type="molecule type" value="Genomic_DNA"/>
</dbReference>
<sequence>MFDMNREDKTILILSIVLFINILVVFFITKNPDKGKYTTILSSEQTVSKKSATQKTSPQQPIEQNIIIELLNSTSSKYGKRELKKYILVKEQGGFKLIKMTIFSHITNSTYDSYAIFKDNTVVAGVNSEKTIDSLKQAGVPTDIVNEYARNQTDV</sequence>
<keyword evidence="1" id="KW-1133">Transmembrane helix</keyword>
<organism evidence="2 3">
    <name type="scientific">Candidatus Nanosynbacter lyticus</name>
    <dbReference type="NCBI Taxonomy" id="2093824"/>
    <lineage>
        <taxon>Bacteria</taxon>
        <taxon>Candidatus Saccharimonadota</taxon>
        <taxon>Candidatus Saccharimonadia</taxon>
        <taxon>Candidatus Nanosynbacterales</taxon>
        <taxon>Candidatus Nanosynbacteraceae</taxon>
        <taxon>Candidatus Nanosynbacter</taxon>
    </lineage>
</organism>
<keyword evidence="3" id="KW-1185">Reference proteome</keyword>